<name>A0A1Y1YSM1_9PLEO</name>
<evidence type="ECO:0000313" key="1">
    <source>
        <dbReference type="EMBL" id="ORY00966.1"/>
    </source>
</evidence>
<comment type="caution">
    <text evidence="1">The sequence shown here is derived from an EMBL/GenBank/DDBJ whole genome shotgun (WGS) entry which is preliminary data.</text>
</comment>
<accession>A0A1Y1YSM1</accession>
<dbReference type="AlphaFoldDB" id="A0A1Y1YSM1"/>
<sequence length="183" mass="21294">MELRSEKLLWLQEWIRATDLRPLSLLRRNESSPRTPWTECCLGNICKPVIHHNKLLLLCATIEVTEANEITSHGRLRNCHNAGVMPRNLRRLREIAEMQEDALSKQFDGKARVITIVFSKNTIEISFGWTEVDEAKGRIHYFTRALRSRRAYRGESEELKNIIKQVMLLIGACRTIRNGSRRI</sequence>
<dbReference type="EMBL" id="MCFA01000176">
    <property type="protein sequence ID" value="ORY00966.1"/>
    <property type="molecule type" value="Genomic_DNA"/>
</dbReference>
<reference evidence="1 2" key="1">
    <citation type="submission" date="2016-07" db="EMBL/GenBank/DDBJ databases">
        <title>Pervasive Adenine N6-methylation of Active Genes in Fungi.</title>
        <authorList>
            <consortium name="DOE Joint Genome Institute"/>
            <person name="Mondo S.J."/>
            <person name="Dannebaum R.O."/>
            <person name="Kuo R.C."/>
            <person name="Labutti K."/>
            <person name="Haridas S."/>
            <person name="Kuo A."/>
            <person name="Salamov A."/>
            <person name="Ahrendt S.R."/>
            <person name="Lipzen A."/>
            <person name="Sullivan W."/>
            <person name="Andreopoulos W.B."/>
            <person name="Clum A."/>
            <person name="Lindquist E."/>
            <person name="Daum C."/>
            <person name="Ramamoorthy G.K."/>
            <person name="Gryganskyi A."/>
            <person name="Culley D."/>
            <person name="Magnuson J.K."/>
            <person name="James T.Y."/>
            <person name="O'Malley M.A."/>
            <person name="Stajich J.E."/>
            <person name="Spatafora J.W."/>
            <person name="Visel A."/>
            <person name="Grigoriev I.V."/>
        </authorList>
    </citation>
    <scope>NUCLEOTIDE SEQUENCE [LARGE SCALE GENOMIC DNA]</scope>
    <source>
        <strain evidence="1 2">CBS 115471</strain>
    </source>
</reference>
<gene>
    <name evidence="1" type="ORF">BCR34DRAFT_575325</name>
</gene>
<dbReference type="Proteomes" id="UP000193144">
    <property type="component" value="Unassembled WGS sequence"/>
</dbReference>
<proteinExistence type="predicted"/>
<evidence type="ECO:0000313" key="2">
    <source>
        <dbReference type="Proteomes" id="UP000193144"/>
    </source>
</evidence>
<keyword evidence="2" id="KW-1185">Reference proteome</keyword>
<dbReference type="OrthoDB" id="3722916at2759"/>
<organism evidence="1 2">
    <name type="scientific">Clohesyomyces aquaticus</name>
    <dbReference type="NCBI Taxonomy" id="1231657"/>
    <lineage>
        <taxon>Eukaryota</taxon>
        <taxon>Fungi</taxon>
        <taxon>Dikarya</taxon>
        <taxon>Ascomycota</taxon>
        <taxon>Pezizomycotina</taxon>
        <taxon>Dothideomycetes</taxon>
        <taxon>Pleosporomycetidae</taxon>
        <taxon>Pleosporales</taxon>
        <taxon>Lindgomycetaceae</taxon>
        <taxon>Clohesyomyces</taxon>
    </lineage>
</organism>
<protein>
    <submittedName>
        <fullName evidence="1">Uncharacterized protein</fullName>
    </submittedName>
</protein>